<evidence type="ECO:0000313" key="6">
    <source>
        <dbReference type="EMBL" id="EAQ86162.1"/>
    </source>
</evidence>
<protein>
    <recommendedName>
        <fullName evidence="5">ABC transporter domain-containing protein</fullName>
    </recommendedName>
</protein>
<dbReference type="EMBL" id="CH408033">
    <property type="protein sequence ID" value="EAQ86162.1"/>
    <property type="molecule type" value="Genomic_DNA"/>
</dbReference>
<dbReference type="eggNOG" id="KOG0927">
    <property type="taxonomic scope" value="Eukaryota"/>
</dbReference>
<feature type="region of interest" description="Disordered" evidence="4">
    <location>
        <begin position="1"/>
        <end position="69"/>
    </location>
</feature>
<evidence type="ECO:0000313" key="7">
    <source>
        <dbReference type="Proteomes" id="UP000001056"/>
    </source>
</evidence>
<dbReference type="STRING" id="306901.Q2GX89"/>
<dbReference type="OrthoDB" id="2110130at2759"/>
<dbReference type="Pfam" id="PF12848">
    <property type="entry name" value="ABC_tran_Xtn"/>
    <property type="match status" value="1"/>
</dbReference>
<organism evidence="6 7">
    <name type="scientific">Chaetomium globosum (strain ATCC 6205 / CBS 148.51 / DSM 1962 / NBRC 6347 / NRRL 1970)</name>
    <name type="common">Soil fungus</name>
    <dbReference type="NCBI Taxonomy" id="306901"/>
    <lineage>
        <taxon>Eukaryota</taxon>
        <taxon>Fungi</taxon>
        <taxon>Dikarya</taxon>
        <taxon>Ascomycota</taxon>
        <taxon>Pezizomycotina</taxon>
        <taxon>Sordariomycetes</taxon>
        <taxon>Sordariomycetidae</taxon>
        <taxon>Sordariales</taxon>
        <taxon>Chaetomiaceae</taxon>
        <taxon>Chaetomium</taxon>
    </lineage>
</organism>
<dbReference type="InterPro" id="IPR017871">
    <property type="entry name" value="ABC_transporter-like_CS"/>
</dbReference>
<dbReference type="InterPro" id="IPR003593">
    <property type="entry name" value="AAA+_ATPase"/>
</dbReference>
<feature type="compositionally biased region" description="Low complexity" evidence="4">
    <location>
        <begin position="23"/>
        <end position="38"/>
    </location>
</feature>
<accession>Q2GX89</accession>
<dbReference type="HOGENOM" id="CLU_000604_36_6_1"/>
<evidence type="ECO:0000256" key="3">
    <source>
        <dbReference type="ARBA" id="ARBA00022840"/>
    </source>
</evidence>
<feature type="domain" description="ABC transporter" evidence="5">
    <location>
        <begin position="101"/>
        <end position="342"/>
    </location>
</feature>
<evidence type="ECO:0000256" key="1">
    <source>
        <dbReference type="ARBA" id="ARBA00022737"/>
    </source>
</evidence>
<dbReference type="CDD" id="cd03221">
    <property type="entry name" value="ABCF_EF-3"/>
    <property type="match status" value="2"/>
</dbReference>
<dbReference type="PANTHER" id="PTHR19211">
    <property type="entry name" value="ATP-BINDING TRANSPORT PROTEIN-RELATED"/>
    <property type="match status" value="1"/>
</dbReference>
<dbReference type="AlphaFoldDB" id="Q2GX89"/>
<keyword evidence="7" id="KW-1185">Reference proteome</keyword>
<evidence type="ECO:0000259" key="5">
    <source>
        <dbReference type="PROSITE" id="PS50893"/>
    </source>
</evidence>
<sequence length="603" mass="66790">MAPSASKEKRLAKRAAEGKKTVASRSKANSKTASAAASVNGDETPPAEIDAFGNPVEPDEPATSSDKMGEVKRLAEQLDKHGLSDRVTTGVLSSTAASKDVKITSVSLVFHGRVLITDSTLELTLGRRYGLLGENGCGKSTLLKAIAAREYPVPEHVDIYLLNEGAPPSDMGALEWVVTEAEREMERLDKLAEKLLEEEGPESPVLMDLYDHMETMDPATFATRASLILTGLGFNKQTIHKKTKDMSGGWRMRVALGKALFVKPTLLLLDDPTAHLDLEACVWLEEYLKKWDRTLVLVSHSMDFLNGVCSNMIDMREKKLIYYGGNYDSYVKTRSEQETNQMKAYHKQQDEIAHIKKFIASAGTYANLVRQAKSRQKILDKMEADGFIQPVVADRVFTFRFADVEKLPPPVLSFDAVTFSYSGDPKDDLYRNIDLGFDMDSRTALVGPNGVGKSTLLRLMTGKLSPTGGSVTRHTHLKLGLYSQHSAEQLDLTKSALDFVRDKHKDKSQDYQYWRQQLGRYGLTGEAQTLPTNGLDIPTIDSLADAINAFSGGVIVVSHDFRLLDKIAKQILVCENRTIKQWDGTISDYKNYLRKKMISAGAV</sequence>
<dbReference type="InterPro" id="IPR032781">
    <property type="entry name" value="ABC_tran_Xtn"/>
</dbReference>
<dbReference type="PANTHER" id="PTHR19211:SF15">
    <property type="entry name" value="ATP-BINDING CASSETTE SUB-FAMILY F MEMBER 2"/>
    <property type="match status" value="1"/>
</dbReference>
<dbReference type="RefSeq" id="XP_001225071.1">
    <property type="nucleotide sequence ID" value="XM_001225070.1"/>
</dbReference>
<dbReference type="FunFam" id="3.40.50.300:FF:000618">
    <property type="entry name" value="ATP-binding cassette (ABC) transporter, putative"/>
    <property type="match status" value="1"/>
</dbReference>
<dbReference type="InParanoid" id="Q2GX89"/>
<dbReference type="OMA" id="QYEGTML"/>
<dbReference type="GO" id="GO:0006515">
    <property type="term" value="P:protein quality control for misfolded or incompletely synthesized proteins"/>
    <property type="evidence" value="ECO:0007669"/>
    <property type="project" value="EnsemblFungi"/>
</dbReference>
<proteinExistence type="predicted"/>
<dbReference type="SMART" id="SM00382">
    <property type="entry name" value="AAA"/>
    <property type="match status" value="2"/>
</dbReference>
<dbReference type="InterPro" id="IPR003439">
    <property type="entry name" value="ABC_transporter-like_ATP-bd"/>
</dbReference>
<dbReference type="PROSITE" id="PS00211">
    <property type="entry name" value="ABC_TRANSPORTER_1"/>
    <property type="match status" value="1"/>
</dbReference>
<dbReference type="SUPFAM" id="SSF52540">
    <property type="entry name" value="P-loop containing nucleoside triphosphate hydrolases"/>
    <property type="match status" value="2"/>
</dbReference>
<dbReference type="GO" id="GO:0016887">
    <property type="term" value="F:ATP hydrolysis activity"/>
    <property type="evidence" value="ECO:0007669"/>
    <property type="project" value="EnsemblFungi"/>
</dbReference>
<reference evidence="7" key="1">
    <citation type="journal article" date="2015" name="Genome Announc.">
        <title>Draft genome sequence of the cellulolytic fungus Chaetomium globosum.</title>
        <authorList>
            <person name="Cuomo C.A."/>
            <person name="Untereiner W.A."/>
            <person name="Ma L.-J."/>
            <person name="Grabherr M."/>
            <person name="Birren B.W."/>
        </authorList>
    </citation>
    <scope>NUCLEOTIDE SEQUENCE [LARGE SCALE GENOMIC DNA]</scope>
    <source>
        <strain evidence="7">ATCC 6205 / CBS 148.51 / DSM 1962 / NBRC 6347 / NRRL 1970</strain>
    </source>
</reference>
<name>Q2GX89_CHAGB</name>
<dbReference type="GO" id="GO:0043335">
    <property type="term" value="P:protein unfolding"/>
    <property type="evidence" value="ECO:0007669"/>
    <property type="project" value="EnsemblFungi"/>
</dbReference>
<evidence type="ECO:0000256" key="4">
    <source>
        <dbReference type="SAM" id="MobiDB-lite"/>
    </source>
</evidence>
<dbReference type="GO" id="GO:0005524">
    <property type="term" value="F:ATP binding"/>
    <property type="evidence" value="ECO:0007669"/>
    <property type="project" value="UniProtKB-KW"/>
</dbReference>
<feature type="compositionally biased region" description="Basic and acidic residues" evidence="4">
    <location>
        <begin position="1"/>
        <end position="20"/>
    </location>
</feature>
<dbReference type="InterPro" id="IPR027417">
    <property type="entry name" value="P-loop_NTPase"/>
</dbReference>
<dbReference type="GO" id="GO:0005634">
    <property type="term" value="C:nucleus"/>
    <property type="evidence" value="ECO:0007669"/>
    <property type="project" value="EnsemblFungi"/>
</dbReference>
<keyword evidence="3" id="KW-0067">ATP-binding</keyword>
<dbReference type="Proteomes" id="UP000001056">
    <property type="component" value="Unassembled WGS sequence"/>
</dbReference>
<gene>
    <name evidence="6" type="ORF">CHGG_07415</name>
</gene>
<keyword evidence="2" id="KW-0547">Nucleotide-binding</keyword>
<keyword evidence="1" id="KW-0677">Repeat</keyword>
<dbReference type="Pfam" id="PF00005">
    <property type="entry name" value="ABC_tran"/>
    <property type="match status" value="2"/>
</dbReference>
<dbReference type="PROSITE" id="PS50893">
    <property type="entry name" value="ABC_TRANSPORTER_2"/>
    <property type="match status" value="1"/>
</dbReference>
<dbReference type="GeneID" id="4394000"/>
<dbReference type="FunFam" id="3.40.50.300:FF:001092">
    <property type="entry name" value="ATP-binding cassette sub-family F member 2"/>
    <property type="match status" value="1"/>
</dbReference>
<dbReference type="GO" id="GO:0000056">
    <property type="term" value="P:ribosomal small subunit export from nucleus"/>
    <property type="evidence" value="ECO:0007669"/>
    <property type="project" value="EnsemblFungi"/>
</dbReference>
<dbReference type="VEuPathDB" id="FungiDB:CHGG_07415"/>
<dbReference type="Gene3D" id="3.40.50.300">
    <property type="entry name" value="P-loop containing nucleotide triphosphate hydrolases"/>
    <property type="match status" value="3"/>
</dbReference>
<dbReference type="InterPro" id="IPR050611">
    <property type="entry name" value="ABCF"/>
</dbReference>
<evidence type="ECO:0000256" key="2">
    <source>
        <dbReference type="ARBA" id="ARBA00022741"/>
    </source>
</evidence>
<dbReference type="FunCoup" id="Q2GX89">
    <property type="interactions" value="895"/>
</dbReference>